<dbReference type="InterPro" id="IPR022742">
    <property type="entry name" value="Hydrolase_4"/>
</dbReference>
<sequence length="312" mass="34084">MKLSSAPYHATIPDEPLAEAYWVKTADDIRLRVAHWAVPKAKGTVLLFPGRTEYIEKYAVTAADFAEHGYGVYAIDWRGQGLADRVAEDHRVGHVDDFADYQIDMDAALAAAEALELPKPWYLLGHSMGGCIGLRALYRGLDVKAAAFSGPMWGLGSTALVRTFGKMLGGAATKTGFGEHFAPGGSKEIYVLADTFPDNGLTTDSAMYVRMQDQARANPELVVAGFSYQWVYEAFKETEALEKIPSPSLPCLTIVGSNEDIVNPAGIENRMARWPKGELMLIPRGKHEVLMDSKAMRGPAIKAMADLFSQHC</sequence>
<feature type="domain" description="Serine aminopeptidase S33" evidence="1">
    <location>
        <begin position="40"/>
        <end position="293"/>
    </location>
</feature>
<reference evidence="2 3" key="1">
    <citation type="submission" date="2024-03" db="EMBL/GenBank/DDBJ databases">
        <title>Cognatishimia coralii sp. nov., a marine bacterium isolated from coral surrounding seawater.</title>
        <authorList>
            <person name="Liu X."/>
            <person name="Liu S."/>
            <person name="Sun H."/>
            <person name="Zhang Y."/>
        </authorList>
    </citation>
    <scope>NUCLEOTIDE SEQUENCE [LARGE SCALE GENOMIC DNA]</scope>
    <source>
        <strain evidence="2 3">D5M38</strain>
    </source>
</reference>
<dbReference type="Pfam" id="PF12146">
    <property type="entry name" value="Hydrolase_4"/>
    <property type="match status" value="1"/>
</dbReference>
<accession>A0ABU8QJ44</accession>
<comment type="caution">
    <text evidence="2">The sequence shown here is derived from an EMBL/GenBank/DDBJ whole genome shotgun (WGS) entry which is preliminary data.</text>
</comment>
<dbReference type="Proteomes" id="UP001368270">
    <property type="component" value="Unassembled WGS sequence"/>
</dbReference>
<dbReference type="EMBL" id="JBBGAZ010000008">
    <property type="protein sequence ID" value="MEJ5219417.1"/>
    <property type="molecule type" value="Genomic_DNA"/>
</dbReference>
<dbReference type="SUPFAM" id="SSF53474">
    <property type="entry name" value="alpha/beta-Hydrolases"/>
    <property type="match status" value="1"/>
</dbReference>
<keyword evidence="3" id="KW-1185">Reference proteome</keyword>
<name>A0ABU8QJ44_9RHOB</name>
<organism evidence="2 3">
    <name type="scientific">Cognatishimia coralii</name>
    <dbReference type="NCBI Taxonomy" id="3083254"/>
    <lineage>
        <taxon>Bacteria</taxon>
        <taxon>Pseudomonadati</taxon>
        <taxon>Pseudomonadota</taxon>
        <taxon>Alphaproteobacteria</taxon>
        <taxon>Rhodobacterales</taxon>
        <taxon>Paracoccaceae</taxon>
        <taxon>Cognatishimia</taxon>
    </lineage>
</organism>
<keyword evidence="2" id="KW-0378">Hydrolase</keyword>
<evidence type="ECO:0000313" key="3">
    <source>
        <dbReference type="Proteomes" id="UP001368270"/>
    </source>
</evidence>
<dbReference type="Gene3D" id="3.40.50.1820">
    <property type="entry name" value="alpha/beta hydrolase"/>
    <property type="match status" value="1"/>
</dbReference>
<protein>
    <submittedName>
        <fullName evidence="2">Alpha/beta hydrolase</fullName>
    </submittedName>
</protein>
<dbReference type="InterPro" id="IPR029058">
    <property type="entry name" value="AB_hydrolase_fold"/>
</dbReference>
<evidence type="ECO:0000313" key="2">
    <source>
        <dbReference type="EMBL" id="MEJ5219417.1"/>
    </source>
</evidence>
<gene>
    <name evidence="2" type="ORF">WG622_14265</name>
</gene>
<evidence type="ECO:0000259" key="1">
    <source>
        <dbReference type="Pfam" id="PF12146"/>
    </source>
</evidence>
<dbReference type="GO" id="GO:0016787">
    <property type="term" value="F:hydrolase activity"/>
    <property type="evidence" value="ECO:0007669"/>
    <property type="project" value="UniProtKB-KW"/>
</dbReference>
<dbReference type="InterPro" id="IPR051044">
    <property type="entry name" value="MAG_DAG_Lipase"/>
</dbReference>
<proteinExistence type="predicted"/>
<dbReference type="RefSeq" id="WP_339404227.1">
    <property type="nucleotide sequence ID" value="NZ_JBBGAZ010000008.1"/>
</dbReference>
<dbReference type="PANTHER" id="PTHR11614">
    <property type="entry name" value="PHOSPHOLIPASE-RELATED"/>
    <property type="match status" value="1"/>
</dbReference>